<gene>
    <name evidence="4" type="ORF">CAE01nite_32480</name>
</gene>
<evidence type="ECO:0000256" key="1">
    <source>
        <dbReference type="SAM" id="Coils"/>
    </source>
</evidence>
<sequence>MISGSLTRSPPGPPSYPAAVTDEPTAEPSAPPGSGRRASALDRPGTAATTEEVRAPQPGTVAHAGSEATTVLRTLPPAAATPDATTGPGGTADGDRVSSGPPPADPGGTADPGATAAPPAAGAGRRRRRWPVVVLSVLLVASLAVGGYLLATARAYAERLDWTEQQARAIGSDLALTRSDLEGARSEIEGLQVQLTTAQERITALADEKAQIGDDREAQRQLLDYQARVSEAAGIVASALDRCVQGQDQLIAYLEDAASYDPADLANYGSEVEALCRSASDANVALQSELDQR</sequence>
<protein>
    <submittedName>
        <fullName evidence="4">Uncharacterized protein</fullName>
    </submittedName>
</protein>
<dbReference type="AlphaFoldDB" id="A0A512DGA3"/>
<keyword evidence="3" id="KW-0812">Transmembrane</keyword>
<feature type="coiled-coil region" evidence="1">
    <location>
        <begin position="174"/>
        <end position="208"/>
    </location>
</feature>
<keyword evidence="3" id="KW-1133">Transmembrane helix</keyword>
<reference evidence="4 5" key="1">
    <citation type="submission" date="2019-07" db="EMBL/GenBank/DDBJ databases">
        <title>Whole genome shotgun sequence of Cellulomonas aerilata NBRC 106308.</title>
        <authorList>
            <person name="Hosoyama A."/>
            <person name="Uohara A."/>
            <person name="Ohji S."/>
            <person name="Ichikawa N."/>
        </authorList>
    </citation>
    <scope>NUCLEOTIDE SEQUENCE [LARGE SCALE GENOMIC DNA]</scope>
    <source>
        <strain evidence="4 5">NBRC 106308</strain>
    </source>
</reference>
<dbReference type="EMBL" id="BJYY01000021">
    <property type="protein sequence ID" value="GEO35523.1"/>
    <property type="molecule type" value="Genomic_DNA"/>
</dbReference>
<evidence type="ECO:0000256" key="2">
    <source>
        <dbReference type="SAM" id="MobiDB-lite"/>
    </source>
</evidence>
<feature type="compositionally biased region" description="Low complexity" evidence="2">
    <location>
        <begin position="106"/>
        <end position="123"/>
    </location>
</feature>
<proteinExistence type="predicted"/>
<feature type="transmembrane region" description="Helical" evidence="3">
    <location>
        <begin position="132"/>
        <end position="151"/>
    </location>
</feature>
<organism evidence="4 5">
    <name type="scientific">Cellulomonas aerilata</name>
    <dbReference type="NCBI Taxonomy" id="515326"/>
    <lineage>
        <taxon>Bacteria</taxon>
        <taxon>Bacillati</taxon>
        <taxon>Actinomycetota</taxon>
        <taxon>Actinomycetes</taxon>
        <taxon>Micrococcales</taxon>
        <taxon>Cellulomonadaceae</taxon>
        <taxon>Cellulomonas</taxon>
    </lineage>
</organism>
<keyword evidence="1" id="KW-0175">Coiled coil</keyword>
<feature type="compositionally biased region" description="Low complexity" evidence="2">
    <location>
        <begin position="76"/>
        <end position="86"/>
    </location>
</feature>
<evidence type="ECO:0000256" key="3">
    <source>
        <dbReference type="SAM" id="Phobius"/>
    </source>
</evidence>
<keyword evidence="3" id="KW-0472">Membrane</keyword>
<accession>A0A512DGA3</accession>
<evidence type="ECO:0000313" key="4">
    <source>
        <dbReference type="EMBL" id="GEO35523.1"/>
    </source>
</evidence>
<evidence type="ECO:0000313" key="5">
    <source>
        <dbReference type="Proteomes" id="UP000321181"/>
    </source>
</evidence>
<comment type="caution">
    <text evidence="4">The sequence shown here is derived from an EMBL/GenBank/DDBJ whole genome shotgun (WGS) entry which is preliminary data.</text>
</comment>
<name>A0A512DGA3_9CELL</name>
<feature type="region of interest" description="Disordered" evidence="2">
    <location>
        <begin position="1"/>
        <end position="126"/>
    </location>
</feature>
<keyword evidence="5" id="KW-1185">Reference proteome</keyword>
<dbReference type="Proteomes" id="UP000321181">
    <property type="component" value="Unassembled WGS sequence"/>
</dbReference>